<evidence type="ECO:0000256" key="4">
    <source>
        <dbReference type="SAM" id="Coils"/>
    </source>
</evidence>
<dbReference type="CDD" id="cd19410">
    <property type="entry name" value="HK9-like_sensor"/>
    <property type="match status" value="1"/>
</dbReference>
<feature type="signal peptide" evidence="6">
    <location>
        <begin position="1"/>
        <end position="17"/>
    </location>
</feature>
<dbReference type="SMART" id="SM00387">
    <property type="entry name" value="HATPase_c"/>
    <property type="match status" value="1"/>
</dbReference>
<dbReference type="Gene3D" id="3.30.565.10">
    <property type="entry name" value="Histidine kinase-like ATPase, C-terminal domain"/>
    <property type="match status" value="1"/>
</dbReference>
<comment type="caution">
    <text evidence="8">The sequence shown here is derived from an EMBL/GenBank/DDBJ whole genome shotgun (WGS) entry which is preliminary data.</text>
</comment>
<sequence>MALLLAVFVAFVGTALTASQSLGDLLQRDTQRSDALRAQTDLQRLLTLLVDVETGQRGFIITGQRSYLQPYESAVGELERVYQDLRKRMLAAGTDERQLSRLDAGIRERLSQVDRNIAGRLQEHGGSLQDLSAYAEGKRLMDQLRYQVEELQRAQQWRIAEADSATRALQERTEQITHLLPGVGLLALMMALLLLVVEQRRRDRAEAALRHANANLEGLIDERTAALSKALARIQSFAVEQDRSIENERRRLAREVHDQIGQVGTAIKMLVVSLRSKLKPRTEPLVEELQQMADESIRLARQISAALRPPLLDELGLEAAVGHYLQTLGRQAGMQTVLAMTEAELLSADQASQLFRIIQEACTNVLRHAGAQTLTIKGRHLEIEEREGFQLEVIDDGKGPGDVRADASGLRNMRERATLAGGRFEFGPADGGAGTRVGVWLPLAESDAAQPQGAAA</sequence>
<feature type="transmembrane region" description="Helical" evidence="5">
    <location>
        <begin position="179"/>
        <end position="197"/>
    </location>
</feature>
<dbReference type="InterPro" id="IPR011712">
    <property type="entry name" value="Sig_transdc_His_kin_sub3_dim/P"/>
</dbReference>
<evidence type="ECO:0000256" key="1">
    <source>
        <dbReference type="ARBA" id="ARBA00022679"/>
    </source>
</evidence>
<dbReference type="RefSeq" id="WP_320426624.1">
    <property type="nucleotide sequence ID" value="NZ_JAXCLA010000011.1"/>
</dbReference>
<feature type="chain" id="PRO_5047180381" evidence="6">
    <location>
        <begin position="18"/>
        <end position="456"/>
    </location>
</feature>
<keyword evidence="5" id="KW-0812">Transmembrane</keyword>
<dbReference type="PANTHER" id="PTHR24421">
    <property type="entry name" value="NITRATE/NITRITE SENSOR PROTEIN NARX-RELATED"/>
    <property type="match status" value="1"/>
</dbReference>
<name>A0ABU5DQR0_9BURK</name>
<keyword evidence="2" id="KW-0418">Kinase</keyword>
<dbReference type="Pfam" id="PF02518">
    <property type="entry name" value="HATPase_c"/>
    <property type="match status" value="1"/>
</dbReference>
<reference evidence="8 9" key="1">
    <citation type="submission" date="2023-11" db="EMBL/GenBank/DDBJ databases">
        <title>Paucibacter sp. nov., isolated from fresh soil in Korea.</title>
        <authorList>
            <person name="Le N.T.T."/>
        </authorList>
    </citation>
    <scope>NUCLEOTIDE SEQUENCE [LARGE SCALE GENOMIC DNA]</scope>
    <source>
        <strain evidence="8 9">R3-3</strain>
    </source>
</reference>
<dbReference type="PANTHER" id="PTHR24421:SF59">
    <property type="entry name" value="OXYGEN SENSOR HISTIDINE KINASE NREB"/>
    <property type="match status" value="1"/>
</dbReference>
<proteinExistence type="predicted"/>
<dbReference type="InterPro" id="IPR036890">
    <property type="entry name" value="HATPase_C_sf"/>
</dbReference>
<protein>
    <submittedName>
        <fullName evidence="8">CHASE3 domain-containing protein</fullName>
    </submittedName>
</protein>
<keyword evidence="4" id="KW-0175">Coiled coil</keyword>
<evidence type="ECO:0000256" key="5">
    <source>
        <dbReference type="SAM" id="Phobius"/>
    </source>
</evidence>
<dbReference type="Proteomes" id="UP001285263">
    <property type="component" value="Unassembled WGS sequence"/>
</dbReference>
<gene>
    <name evidence="8" type="ORF">SNE35_29430</name>
</gene>
<keyword evidence="5" id="KW-1133">Transmembrane helix</keyword>
<evidence type="ECO:0000256" key="6">
    <source>
        <dbReference type="SAM" id="SignalP"/>
    </source>
</evidence>
<keyword evidence="6" id="KW-0732">Signal</keyword>
<evidence type="ECO:0000256" key="2">
    <source>
        <dbReference type="ARBA" id="ARBA00022777"/>
    </source>
</evidence>
<dbReference type="InterPro" id="IPR003594">
    <property type="entry name" value="HATPase_dom"/>
</dbReference>
<keyword evidence="9" id="KW-1185">Reference proteome</keyword>
<evidence type="ECO:0000259" key="7">
    <source>
        <dbReference type="SMART" id="SM00387"/>
    </source>
</evidence>
<dbReference type="CDD" id="cd16917">
    <property type="entry name" value="HATPase_UhpB-NarQ-NarX-like"/>
    <property type="match status" value="1"/>
</dbReference>
<dbReference type="Pfam" id="PF07730">
    <property type="entry name" value="HisKA_3"/>
    <property type="match status" value="1"/>
</dbReference>
<feature type="domain" description="Histidine kinase/HSP90-like ATPase" evidence="7">
    <location>
        <begin position="349"/>
        <end position="445"/>
    </location>
</feature>
<keyword evidence="5" id="KW-0472">Membrane</keyword>
<dbReference type="Gene3D" id="1.20.5.1930">
    <property type="match status" value="1"/>
</dbReference>
<keyword evidence="1" id="KW-0808">Transferase</keyword>
<dbReference type="EMBL" id="JAXCLA010000011">
    <property type="protein sequence ID" value="MDY0748656.1"/>
    <property type="molecule type" value="Genomic_DNA"/>
</dbReference>
<keyword evidence="3" id="KW-0902">Two-component regulatory system</keyword>
<organism evidence="8 9">
    <name type="scientific">Roseateles agri</name>
    <dbReference type="NCBI Taxonomy" id="3098619"/>
    <lineage>
        <taxon>Bacteria</taxon>
        <taxon>Pseudomonadati</taxon>
        <taxon>Pseudomonadota</taxon>
        <taxon>Betaproteobacteria</taxon>
        <taxon>Burkholderiales</taxon>
        <taxon>Sphaerotilaceae</taxon>
        <taxon>Roseateles</taxon>
    </lineage>
</organism>
<evidence type="ECO:0000313" key="9">
    <source>
        <dbReference type="Proteomes" id="UP001285263"/>
    </source>
</evidence>
<dbReference type="InterPro" id="IPR007891">
    <property type="entry name" value="CHASE3"/>
</dbReference>
<dbReference type="Pfam" id="PF05227">
    <property type="entry name" value="CHASE3"/>
    <property type="match status" value="1"/>
</dbReference>
<feature type="coiled-coil region" evidence="4">
    <location>
        <begin position="195"/>
        <end position="222"/>
    </location>
</feature>
<accession>A0ABU5DQR0</accession>
<evidence type="ECO:0000256" key="3">
    <source>
        <dbReference type="ARBA" id="ARBA00023012"/>
    </source>
</evidence>
<dbReference type="SUPFAM" id="SSF55874">
    <property type="entry name" value="ATPase domain of HSP90 chaperone/DNA topoisomerase II/histidine kinase"/>
    <property type="match status" value="1"/>
</dbReference>
<evidence type="ECO:0000313" key="8">
    <source>
        <dbReference type="EMBL" id="MDY0748656.1"/>
    </source>
</evidence>
<dbReference type="InterPro" id="IPR050482">
    <property type="entry name" value="Sensor_HK_TwoCompSys"/>
</dbReference>